<accession>G0QXY6</accession>
<evidence type="ECO:0000256" key="3">
    <source>
        <dbReference type="ARBA" id="ARBA00022777"/>
    </source>
</evidence>
<dbReference type="OMA" id="HAYVITP"/>
<dbReference type="Gene3D" id="3.40.50.300">
    <property type="entry name" value="P-loop containing nucleotide triphosphate hydrolases"/>
    <property type="match status" value="1"/>
</dbReference>
<dbReference type="RefSeq" id="XP_004031174.1">
    <property type="nucleotide sequence ID" value="XM_004031126.1"/>
</dbReference>
<dbReference type="OrthoDB" id="10262413at2759"/>
<keyword evidence="3" id="KW-0418">Kinase</keyword>
<proteinExistence type="predicted"/>
<sequence length="696" mass="81848">MTESQITKKTGTDKKQIIQKQHKFFINNINTVVGQALVESLRNDHENDENPHLILGSLDKQEQNEIPRGIYKIIDTEKISQFTKIILECDVIIYDLSNCDLDEAEFIIKSKQQNIKLQIQFVIKQKIVLKMGQFKEDKILIYISNVMTWSNTQLKIREKKDNEQIIDEEGLEDIKSDNDELFDDDDNQKKKIFKYTDKEFTLRRPLPQYEFQKQLENMCLQAGNVKSNLKTYVLCSGIKYGNDHSVKNSQANIVQAISKAIGTGQTKHIDISQAALEVENFDIFTLDLRLKPSKIFESAEYQAELVTEENYTTGVEDRYAKNDFEWNYKDGLVANIGKLNKEFNEYRGLRSNKIFIYGPPASGKTTISQKISQKFNIPHIQIQYAIEQAKNLNSQLGDEVRKYLEEKREELVEKALQEFENEKKKKKKSKGEPEVEFDSSKVVVKLSEELVFKIFKWRLSLPDQEKQEENFNQVEDSLLPENVIFLEGNEEFIRQRIKEIPEDKLTNIHYNEEGMNRRFTLYKQYNNATQGNQVLSDFFQQNNIETFKVDIQDENLFEQIQNFIERNGKFNINEEVNQLQENLTAQYNEEDDNKDILEQENQKQKEEKEKDLKRQQEEENKIKLEKIKNQEREKLDERSYTLRQYLADNIVPYLTEALIELCKTQTNDPVDKLADLLLSKSQEESYIENLLQIQIN</sequence>
<dbReference type="GO" id="GO:0005524">
    <property type="term" value="F:ATP binding"/>
    <property type="evidence" value="ECO:0007669"/>
    <property type="project" value="InterPro"/>
</dbReference>
<dbReference type="InterPro" id="IPR047499">
    <property type="entry name" value="DD_AK7"/>
</dbReference>
<dbReference type="EMBL" id="GL984091">
    <property type="protein sequence ID" value="EGR29938.1"/>
    <property type="molecule type" value="Genomic_DNA"/>
</dbReference>
<dbReference type="GO" id="GO:0006139">
    <property type="term" value="P:nucleobase-containing compound metabolic process"/>
    <property type="evidence" value="ECO:0007669"/>
    <property type="project" value="InterPro"/>
</dbReference>
<dbReference type="InterPro" id="IPR000850">
    <property type="entry name" value="Adenylat/UMP-CMP_kin"/>
</dbReference>
<keyword evidence="1" id="KW-0808">Transferase</keyword>
<gene>
    <name evidence="5" type="ORF">IMG5_145930</name>
</gene>
<dbReference type="InParanoid" id="G0QXY6"/>
<evidence type="ECO:0000256" key="2">
    <source>
        <dbReference type="ARBA" id="ARBA00022741"/>
    </source>
</evidence>
<organism evidence="5 6">
    <name type="scientific">Ichthyophthirius multifiliis</name>
    <name type="common">White spot disease agent</name>
    <name type="synonym">Ich</name>
    <dbReference type="NCBI Taxonomy" id="5932"/>
    <lineage>
        <taxon>Eukaryota</taxon>
        <taxon>Sar</taxon>
        <taxon>Alveolata</taxon>
        <taxon>Ciliophora</taxon>
        <taxon>Intramacronucleata</taxon>
        <taxon>Oligohymenophorea</taxon>
        <taxon>Hymenostomatida</taxon>
        <taxon>Ophryoglenina</taxon>
        <taxon>Ichthyophthirius</taxon>
    </lineage>
</organism>
<dbReference type="Proteomes" id="UP000008983">
    <property type="component" value="Unassembled WGS sequence"/>
</dbReference>
<dbReference type="Gene3D" id="1.20.890.10">
    <property type="entry name" value="cAMP-dependent protein kinase regulatory subunit, dimerization-anchoring domain"/>
    <property type="match status" value="1"/>
</dbReference>
<dbReference type="SUPFAM" id="SSF52540">
    <property type="entry name" value="P-loop containing nucleoside triphosphate hydrolases"/>
    <property type="match status" value="1"/>
</dbReference>
<dbReference type="CDD" id="cd22967">
    <property type="entry name" value="DD_AK7"/>
    <property type="match status" value="1"/>
</dbReference>
<name>G0QXY6_ICHMU</name>
<dbReference type="AlphaFoldDB" id="G0QXY6"/>
<dbReference type="InterPro" id="IPR007858">
    <property type="entry name" value="Dpy-30_motif"/>
</dbReference>
<evidence type="ECO:0000256" key="4">
    <source>
        <dbReference type="SAM" id="Coils"/>
    </source>
</evidence>
<dbReference type="Pfam" id="PF05186">
    <property type="entry name" value="Dpy-30"/>
    <property type="match status" value="1"/>
</dbReference>
<evidence type="ECO:0000313" key="5">
    <source>
        <dbReference type="EMBL" id="EGR29938.1"/>
    </source>
</evidence>
<dbReference type="InterPro" id="IPR027417">
    <property type="entry name" value="P-loop_NTPase"/>
</dbReference>
<dbReference type="eggNOG" id="KOG3078">
    <property type="taxonomic scope" value="Eukaryota"/>
</dbReference>
<feature type="coiled-coil region" evidence="4">
    <location>
        <begin position="569"/>
        <end position="634"/>
    </location>
</feature>
<keyword evidence="6" id="KW-1185">Reference proteome</keyword>
<keyword evidence="2" id="KW-0547">Nucleotide-binding</keyword>
<dbReference type="STRING" id="857967.G0QXY6"/>
<keyword evidence="4" id="KW-0175">Coiled coil</keyword>
<feature type="coiled-coil region" evidence="4">
    <location>
        <begin position="386"/>
        <end position="432"/>
    </location>
</feature>
<dbReference type="Pfam" id="PF13207">
    <property type="entry name" value="AAA_17"/>
    <property type="match status" value="1"/>
</dbReference>
<dbReference type="PANTHER" id="PTHR23359">
    <property type="entry name" value="NUCLEOTIDE KINASE"/>
    <property type="match status" value="1"/>
</dbReference>
<reference evidence="5 6" key="1">
    <citation type="submission" date="2011-07" db="EMBL/GenBank/DDBJ databases">
        <authorList>
            <person name="Coyne R."/>
            <person name="Brami D."/>
            <person name="Johnson J."/>
            <person name="Hostetler J."/>
            <person name="Hannick L."/>
            <person name="Clark T."/>
            <person name="Cassidy-Hanley D."/>
            <person name="Inman J."/>
        </authorList>
    </citation>
    <scope>NUCLEOTIDE SEQUENCE [LARGE SCALE GENOMIC DNA]</scope>
    <source>
        <strain evidence="5 6">G5</strain>
    </source>
</reference>
<evidence type="ECO:0008006" key="7">
    <source>
        <dbReference type="Google" id="ProtNLM"/>
    </source>
</evidence>
<dbReference type="GeneID" id="14906049"/>
<dbReference type="GO" id="GO:0019205">
    <property type="term" value="F:nucleobase-containing compound kinase activity"/>
    <property type="evidence" value="ECO:0007669"/>
    <property type="project" value="InterPro"/>
</dbReference>
<evidence type="ECO:0000313" key="6">
    <source>
        <dbReference type="Proteomes" id="UP000008983"/>
    </source>
</evidence>
<evidence type="ECO:0000256" key="1">
    <source>
        <dbReference type="ARBA" id="ARBA00022679"/>
    </source>
</evidence>
<protein>
    <recommendedName>
        <fullName evidence="7">P-loop containing nucleoside triphosphate hydrolase</fullName>
    </recommendedName>
</protein>